<evidence type="ECO:0000256" key="1">
    <source>
        <dbReference type="ARBA" id="ARBA00004429"/>
    </source>
</evidence>
<keyword evidence="5" id="KW-0762">Sugar transport</keyword>
<keyword evidence="6" id="KW-0808">Transferase</keyword>
<accession>A0ABP5AGH3</accession>
<comment type="caution">
    <text evidence="17">The sequence shown here is derived from an EMBL/GenBank/DDBJ whole genome shotgun (WGS) entry which is preliminary data.</text>
</comment>
<dbReference type="NCBIfam" id="TIGR00829">
    <property type="entry name" value="FRU"/>
    <property type="match status" value="1"/>
</dbReference>
<evidence type="ECO:0000259" key="16">
    <source>
        <dbReference type="PROSITE" id="PS51104"/>
    </source>
</evidence>
<feature type="domain" description="PTS EIIA type-2" evidence="14">
    <location>
        <begin position="2"/>
        <end position="149"/>
    </location>
</feature>
<evidence type="ECO:0000256" key="7">
    <source>
        <dbReference type="ARBA" id="ARBA00022683"/>
    </source>
</evidence>
<dbReference type="InterPro" id="IPR036095">
    <property type="entry name" value="PTS_EIIB-like_sf"/>
</dbReference>
<feature type="transmembrane region" description="Helical" evidence="13">
    <location>
        <begin position="515"/>
        <end position="533"/>
    </location>
</feature>
<dbReference type="PANTHER" id="PTHR30505:SF0">
    <property type="entry name" value="FRUCTOSE-LIKE PTS SYSTEM EIIBC COMPONENT-RELATED"/>
    <property type="match status" value="1"/>
</dbReference>
<dbReference type="PROSITE" id="PS51094">
    <property type="entry name" value="PTS_EIIA_TYPE_2"/>
    <property type="match status" value="1"/>
</dbReference>
<dbReference type="CDD" id="cd05569">
    <property type="entry name" value="PTS_IIB_fructose"/>
    <property type="match status" value="1"/>
</dbReference>
<feature type="domain" description="PTS EIIC type-2" evidence="16">
    <location>
        <begin position="313"/>
        <end position="694"/>
    </location>
</feature>
<keyword evidence="9" id="KW-0418">Kinase</keyword>
<gene>
    <name evidence="17" type="ORF">GCM10009737_12860</name>
</gene>
<dbReference type="Proteomes" id="UP001501612">
    <property type="component" value="Unassembled WGS sequence"/>
</dbReference>
<feature type="transmembrane region" description="Helical" evidence="13">
    <location>
        <begin position="431"/>
        <end position="461"/>
    </location>
</feature>
<feature type="transmembrane region" description="Helical" evidence="13">
    <location>
        <begin position="390"/>
        <end position="419"/>
    </location>
</feature>
<reference evidence="18" key="1">
    <citation type="journal article" date="2019" name="Int. J. Syst. Evol. Microbiol.">
        <title>The Global Catalogue of Microorganisms (GCM) 10K type strain sequencing project: providing services to taxonomists for standard genome sequencing and annotation.</title>
        <authorList>
            <consortium name="The Broad Institute Genomics Platform"/>
            <consortium name="The Broad Institute Genome Sequencing Center for Infectious Disease"/>
            <person name="Wu L."/>
            <person name="Ma J."/>
        </authorList>
    </citation>
    <scope>NUCLEOTIDE SEQUENCE [LARGE SCALE GENOMIC DNA]</scope>
    <source>
        <strain evidence="18">JCM 14046</strain>
    </source>
</reference>
<feature type="transmembrane region" description="Helical" evidence="13">
    <location>
        <begin position="625"/>
        <end position="643"/>
    </location>
</feature>
<dbReference type="InterPro" id="IPR003352">
    <property type="entry name" value="PTS_EIIC"/>
</dbReference>
<evidence type="ECO:0000256" key="9">
    <source>
        <dbReference type="ARBA" id="ARBA00022777"/>
    </source>
</evidence>
<protein>
    <submittedName>
        <fullName evidence="17">Fructose-specific PTS transporter subunit EIIC</fullName>
    </submittedName>
</protein>
<dbReference type="Pfam" id="PF02378">
    <property type="entry name" value="PTS_EIIC"/>
    <property type="match status" value="1"/>
</dbReference>
<feature type="transmembrane region" description="Helical" evidence="13">
    <location>
        <begin position="566"/>
        <end position="586"/>
    </location>
</feature>
<organism evidence="17 18">
    <name type="scientific">Nocardioides lentus</name>
    <dbReference type="NCBI Taxonomy" id="338077"/>
    <lineage>
        <taxon>Bacteria</taxon>
        <taxon>Bacillati</taxon>
        <taxon>Actinomycetota</taxon>
        <taxon>Actinomycetes</taxon>
        <taxon>Propionibacteriales</taxon>
        <taxon>Nocardioidaceae</taxon>
        <taxon>Nocardioides</taxon>
    </lineage>
</organism>
<dbReference type="PROSITE" id="PS51104">
    <property type="entry name" value="PTS_EIIC_TYPE_2"/>
    <property type="match status" value="1"/>
</dbReference>
<dbReference type="InterPro" id="IPR050864">
    <property type="entry name" value="Bacterial_PTS_Sugar_Transport"/>
</dbReference>
<dbReference type="EMBL" id="BAAAMY010000002">
    <property type="protein sequence ID" value="GAA1912783.1"/>
    <property type="molecule type" value="Genomic_DNA"/>
</dbReference>
<evidence type="ECO:0000256" key="6">
    <source>
        <dbReference type="ARBA" id="ARBA00022679"/>
    </source>
</evidence>
<dbReference type="RefSeq" id="WP_344005285.1">
    <property type="nucleotide sequence ID" value="NZ_BAAAMY010000002.1"/>
</dbReference>
<dbReference type="InterPro" id="IPR013014">
    <property type="entry name" value="PTS_EIIC_2"/>
</dbReference>
<dbReference type="InterPro" id="IPR013011">
    <property type="entry name" value="PTS_EIIB_2"/>
</dbReference>
<feature type="domain" description="PTS EIIB type-2" evidence="15">
    <location>
        <begin position="188"/>
        <end position="283"/>
    </location>
</feature>
<keyword evidence="11 13" id="KW-0472">Membrane</keyword>
<evidence type="ECO:0000256" key="12">
    <source>
        <dbReference type="SAM" id="MobiDB-lite"/>
    </source>
</evidence>
<evidence type="ECO:0000256" key="10">
    <source>
        <dbReference type="ARBA" id="ARBA00022989"/>
    </source>
</evidence>
<comment type="subcellular location">
    <subcellularLocation>
        <location evidence="1">Cell inner membrane</location>
        <topology evidence="1">Multi-pass membrane protein</topology>
    </subcellularLocation>
</comment>
<dbReference type="Gene3D" id="3.40.50.2300">
    <property type="match status" value="1"/>
</dbReference>
<evidence type="ECO:0000313" key="17">
    <source>
        <dbReference type="EMBL" id="GAA1912783.1"/>
    </source>
</evidence>
<dbReference type="InterPro" id="IPR002178">
    <property type="entry name" value="PTS_EIIA_type-2_dom"/>
</dbReference>
<evidence type="ECO:0000256" key="2">
    <source>
        <dbReference type="ARBA" id="ARBA00022448"/>
    </source>
</evidence>
<dbReference type="InterPro" id="IPR016152">
    <property type="entry name" value="PTrfase/Anion_transptr"/>
</dbReference>
<evidence type="ECO:0000259" key="14">
    <source>
        <dbReference type="PROSITE" id="PS51094"/>
    </source>
</evidence>
<keyword evidence="8 13" id="KW-0812">Transmembrane</keyword>
<dbReference type="Gene3D" id="3.40.930.10">
    <property type="entry name" value="Mannitol-specific EII, Chain A"/>
    <property type="match status" value="1"/>
</dbReference>
<evidence type="ECO:0000256" key="4">
    <source>
        <dbReference type="ARBA" id="ARBA00022553"/>
    </source>
</evidence>
<dbReference type="Pfam" id="PF02302">
    <property type="entry name" value="PTS_IIB"/>
    <property type="match status" value="1"/>
</dbReference>
<keyword evidence="7" id="KW-0598">Phosphotransferase system</keyword>
<dbReference type="NCBIfam" id="TIGR01427">
    <property type="entry name" value="PTS_IIC_fructo"/>
    <property type="match status" value="1"/>
</dbReference>
<feature type="region of interest" description="Disordered" evidence="12">
    <location>
        <begin position="288"/>
        <end position="307"/>
    </location>
</feature>
<dbReference type="Pfam" id="PF00359">
    <property type="entry name" value="PTS_EIIA_2"/>
    <property type="match status" value="1"/>
</dbReference>
<dbReference type="SUPFAM" id="SSF52794">
    <property type="entry name" value="PTS system IIB component-like"/>
    <property type="match status" value="1"/>
</dbReference>
<feature type="transmembrane region" description="Helical" evidence="13">
    <location>
        <begin position="473"/>
        <end position="495"/>
    </location>
</feature>
<dbReference type="PANTHER" id="PTHR30505">
    <property type="entry name" value="FRUCTOSE-LIKE PERMEASE"/>
    <property type="match status" value="1"/>
</dbReference>
<dbReference type="PROSITE" id="PS51099">
    <property type="entry name" value="PTS_EIIB_TYPE_2"/>
    <property type="match status" value="1"/>
</dbReference>
<sequence>MDVITSDLVVLDADLGTDKHDVIRRLAETVAAAGRTDGTGGAEQLTADAHAREATSPTGLKGGIAIPHCRTAAVSEPTLAFARLTPPVDFGAKDGGADLCFLIAAPEGGGNAHLQLLTKLARALVKPEFTTALREAGSREEVVALVLEVVQPADQPAAAKVAEPVGAATTAGGAPTTGAGAPAATRRLVAVTACPTGIAHTYMAAEALEAAAKRAGVQIEVETQGSAGSTPLSPATIEAADAVIFAVDVGVRDKGRFAGKPVVSSGVKGPIDDGDGMIAKALAAADDPRASRVEGGGAGESEDRGSESFGGSVRRVLMTGVSYMIPFVAAGGLLIALGFLFAGYEVALAYADGRASSVAQDIVLNSSFVNLPDLADYPLANGAEFTRGALLVYVGALLFVLGGAAFGFLVPALAGYIAYAIADRPGIAPGFVMGAVAGLTGTGFIGGIIGGVLAGLVAAWIARWKVPVWARGLMPVLVIPLLATLITGLIVIVVLGRPLTALTGALNDGLNSLGANPGLAILLGVVLGLMMAFDMGGPLNKTAYAFATAGLGAAATATDAPELRVMAAVMLAGMVPPLALALATVVRPRLFTVQERENGKAAWAMGASFITEGAIPFAAADPLRVIPAIMLGSAVTGGLSQALDVTLRAPHGGIFVLFAVGNVTGFVIALLAGTLVAAAAVVGLKSMAKKPVVAPVA</sequence>
<dbReference type="InterPro" id="IPR003353">
    <property type="entry name" value="PTS_IIB_fruc"/>
</dbReference>
<keyword evidence="2" id="KW-0813">Transport</keyword>
<evidence type="ECO:0000256" key="3">
    <source>
        <dbReference type="ARBA" id="ARBA00022475"/>
    </source>
</evidence>
<dbReference type="InterPro" id="IPR003501">
    <property type="entry name" value="PTS_EIIB_2/3"/>
</dbReference>
<keyword evidence="3" id="KW-1003">Cell membrane</keyword>
<feature type="transmembrane region" description="Helical" evidence="13">
    <location>
        <begin position="655"/>
        <end position="682"/>
    </location>
</feature>
<evidence type="ECO:0000256" key="8">
    <source>
        <dbReference type="ARBA" id="ARBA00022692"/>
    </source>
</evidence>
<keyword evidence="18" id="KW-1185">Reference proteome</keyword>
<evidence type="ECO:0000256" key="11">
    <source>
        <dbReference type="ARBA" id="ARBA00023136"/>
    </source>
</evidence>
<dbReference type="SUPFAM" id="SSF55804">
    <property type="entry name" value="Phoshotransferase/anion transport protein"/>
    <property type="match status" value="1"/>
</dbReference>
<name>A0ABP5AGH3_9ACTN</name>
<keyword evidence="10 13" id="KW-1133">Transmembrane helix</keyword>
<proteinExistence type="predicted"/>
<evidence type="ECO:0000259" key="15">
    <source>
        <dbReference type="PROSITE" id="PS51099"/>
    </source>
</evidence>
<dbReference type="InterPro" id="IPR006327">
    <property type="entry name" value="PTS_IIC_fruc"/>
</dbReference>
<evidence type="ECO:0000256" key="5">
    <source>
        <dbReference type="ARBA" id="ARBA00022597"/>
    </source>
</evidence>
<dbReference type="CDD" id="cd00211">
    <property type="entry name" value="PTS_IIA_fru"/>
    <property type="match status" value="1"/>
</dbReference>
<evidence type="ECO:0000313" key="18">
    <source>
        <dbReference type="Proteomes" id="UP001501612"/>
    </source>
</evidence>
<keyword evidence="4" id="KW-0597">Phosphoprotein</keyword>
<evidence type="ECO:0000256" key="13">
    <source>
        <dbReference type="SAM" id="Phobius"/>
    </source>
</evidence>
<feature type="transmembrane region" description="Helical" evidence="13">
    <location>
        <begin position="323"/>
        <end position="344"/>
    </location>
</feature>